<evidence type="ECO:0000256" key="1">
    <source>
        <dbReference type="SAM" id="MobiDB-lite"/>
    </source>
</evidence>
<organism evidence="2 3">
    <name type="scientific">Catenaria anguillulae PL171</name>
    <dbReference type="NCBI Taxonomy" id="765915"/>
    <lineage>
        <taxon>Eukaryota</taxon>
        <taxon>Fungi</taxon>
        <taxon>Fungi incertae sedis</taxon>
        <taxon>Blastocladiomycota</taxon>
        <taxon>Blastocladiomycetes</taxon>
        <taxon>Blastocladiales</taxon>
        <taxon>Catenariaceae</taxon>
        <taxon>Catenaria</taxon>
    </lineage>
</organism>
<sequence>MLHHRFAPVLAQNGLHRAAFPRTMLLGSAATTDIGTLFVYLNRLWPQAKQLYRGVQRGHHRARRRRDRPAAHASQLSPGNARKRQRGSLRAPASHQSQALVCEERLQQFAGSGLVEDACHVDAGCLSAHWTILRKRLASGKMPWPTASAAVAAMHDRTSPGRIKEQVSGSTKRRPRPMPDCPKEPRKARSTTCSHHHPHCTDPPCP</sequence>
<accession>A0A1Y2HKF5</accession>
<feature type="region of interest" description="Disordered" evidence="1">
    <location>
        <begin position="55"/>
        <end position="97"/>
    </location>
</feature>
<comment type="caution">
    <text evidence="2">The sequence shown here is derived from an EMBL/GenBank/DDBJ whole genome shotgun (WGS) entry which is preliminary data.</text>
</comment>
<name>A0A1Y2HKF5_9FUNG</name>
<keyword evidence="3" id="KW-1185">Reference proteome</keyword>
<dbReference type="Proteomes" id="UP000193411">
    <property type="component" value="Unassembled WGS sequence"/>
</dbReference>
<feature type="compositionally biased region" description="Basic residues" evidence="1">
    <location>
        <begin position="56"/>
        <end position="67"/>
    </location>
</feature>
<feature type="region of interest" description="Disordered" evidence="1">
    <location>
        <begin position="153"/>
        <end position="206"/>
    </location>
</feature>
<gene>
    <name evidence="2" type="ORF">BCR44DRAFT_1434956</name>
</gene>
<feature type="compositionally biased region" description="Basic and acidic residues" evidence="1">
    <location>
        <begin position="154"/>
        <end position="165"/>
    </location>
</feature>
<proteinExistence type="predicted"/>
<dbReference type="EMBL" id="MCFL01000024">
    <property type="protein sequence ID" value="ORZ35029.1"/>
    <property type="molecule type" value="Genomic_DNA"/>
</dbReference>
<evidence type="ECO:0000313" key="2">
    <source>
        <dbReference type="EMBL" id="ORZ35029.1"/>
    </source>
</evidence>
<protein>
    <submittedName>
        <fullName evidence="2">Uncharacterized protein</fullName>
    </submittedName>
</protein>
<feature type="compositionally biased region" description="Basic residues" evidence="1">
    <location>
        <begin position="188"/>
        <end position="198"/>
    </location>
</feature>
<evidence type="ECO:0000313" key="3">
    <source>
        <dbReference type="Proteomes" id="UP000193411"/>
    </source>
</evidence>
<reference evidence="2 3" key="1">
    <citation type="submission" date="2016-07" db="EMBL/GenBank/DDBJ databases">
        <title>Pervasive Adenine N6-methylation of Active Genes in Fungi.</title>
        <authorList>
            <consortium name="DOE Joint Genome Institute"/>
            <person name="Mondo S.J."/>
            <person name="Dannebaum R.O."/>
            <person name="Kuo R.C."/>
            <person name="Labutti K."/>
            <person name="Haridas S."/>
            <person name="Kuo A."/>
            <person name="Salamov A."/>
            <person name="Ahrendt S.R."/>
            <person name="Lipzen A."/>
            <person name="Sullivan W."/>
            <person name="Andreopoulos W.B."/>
            <person name="Clum A."/>
            <person name="Lindquist E."/>
            <person name="Daum C."/>
            <person name="Ramamoorthy G.K."/>
            <person name="Gryganskyi A."/>
            <person name="Culley D."/>
            <person name="Magnuson J.K."/>
            <person name="James T.Y."/>
            <person name="O'Malley M.A."/>
            <person name="Stajich J.E."/>
            <person name="Spatafora J.W."/>
            <person name="Visel A."/>
            <person name="Grigoriev I.V."/>
        </authorList>
    </citation>
    <scope>NUCLEOTIDE SEQUENCE [LARGE SCALE GENOMIC DNA]</scope>
    <source>
        <strain evidence="2 3">PL171</strain>
    </source>
</reference>
<dbReference type="AlphaFoldDB" id="A0A1Y2HKF5"/>